<evidence type="ECO:0000256" key="2">
    <source>
        <dbReference type="SAM" id="MobiDB-lite"/>
    </source>
</evidence>
<feature type="region of interest" description="Disordered" evidence="2">
    <location>
        <begin position="451"/>
        <end position="490"/>
    </location>
</feature>
<feature type="compositionally biased region" description="Basic and acidic residues" evidence="2">
    <location>
        <begin position="527"/>
        <end position="539"/>
    </location>
</feature>
<comment type="caution">
    <text evidence="3">The sequence shown here is derived from an EMBL/GenBank/DDBJ whole genome shotgun (WGS) entry which is preliminary data.</text>
</comment>
<gene>
    <name evidence="3" type="ORF">CLODIP_2_CD16254</name>
</gene>
<feature type="compositionally biased region" description="Basic and acidic residues" evidence="2">
    <location>
        <begin position="307"/>
        <end position="320"/>
    </location>
</feature>
<feature type="coiled-coil region" evidence="1">
    <location>
        <begin position="98"/>
        <end position="128"/>
    </location>
</feature>
<accession>A0A8S1DWR1</accession>
<evidence type="ECO:0000313" key="4">
    <source>
        <dbReference type="Proteomes" id="UP000494165"/>
    </source>
</evidence>
<evidence type="ECO:0000256" key="1">
    <source>
        <dbReference type="SAM" id="Coils"/>
    </source>
</evidence>
<feature type="compositionally biased region" description="Polar residues" evidence="2">
    <location>
        <begin position="476"/>
        <end position="485"/>
    </location>
</feature>
<evidence type="ECO:0000313" key="3">
    <source>
        <dbReference type="EMBL" id="CAB3384562.1"/>
    </source>
</evidence>
<name>A0A8S1DWR1_9INSE</name>
<feature type="compositionally biased region" description="Polar residues" evidence="2">
    <location>
        <begin position="219"/>
        <end position="228"/>
    </location>
</feature>
<keyword evidence="1" id="KW-0175">Coiled coil</keyword>
<dbReference type="AlphaFoldDB" id="A0A8S1DWR1"/>
<sequence length="750" mass="83601">MKFGKSQVEEEDGGVLASGELSPPINAGEDVFPYERTGEAGTLALVDSGSDDEDDLLAVPGFMRASCRNAGTFAVIKVERDKGNIHFRLRADIDPGWMVEQQRARQAAIEAAAELERKLAQVAEYERKSFTNQLDRKRPRRRIAATAAKSSASEQQVRLSEDPLKHLKSEVKLIRVGPKSVVKKAAHKIGRMKDKKVVGKRQLKCGSGRGVKFAGKSPRPQTKKQTSAAVLAEKKKRPPVRSPRGKQKLVKKPKIAHVKSPRSPKSGKAAKPRSKGIMQPNKEKEKKSNVSLNKRQKKEPGKPPQITKKEPKANIQEKRTAPPKIKSKIPRVAVEKPMKKNTNTATKLAVPAKKEKTPKQSVHIGKVVPDNTIVEMEKQILSETEIPTIIQDLGDEIVDGQESKLENVCENETEDEELCAAIEPATSSGNYEKGEIASSELEDVQTCPVELTKNLPEDDSNENIGMPESTPEKSVVNATESSANQEPLEPADCEQSITIGEEVVLQVHFASPEPRKSADLPLNDEVQDPRVEDEPVEDETNKFKMCDTCGWVICPFENYKPDPPQKGEEAPPPVEHGECPKCSRDVIKERPAQADCINCRGVFGSATMFELEFDFKSKKSKVICTVCRGPLLIAKTERRVKRVPPQGLRLDIKRYPIMSELFAKWGERYEKNTADGPPLDFDQLFQTIYQKSYTDAPELNVVRQKTSRGQIPPRPKYDCPTTFKLDYKYRGKGEKPEHPKVVCRELNHVS</sequence>
<organism evidence="3 4">
    <name type="scientific">Cloeon dipterum</name>
    <dbReference type="NCBI Taxonomy" id="197152"/>
    <lineage>
        <taxon>Eukaryota</taxon>
        <taxon>Metazoa</taxon>
        <taxon>Ecdysozoa</taxon>
        <taxon>Arthropoda</taxon>
        <taxon>Hexapoda</taxon>
        <taxon>Insecta</taxon>
        <taxon>Pterygota</taxon>
        <taxon>Palaeoptera</taxon>
        <taxon>Ephemeroptera</taxon>
        <taxon>Pisciforma</taxon>
        <taxon>Baetidae</taxon>
        <taxon>Cloeon</taxon>
    </lineage>
</organism>
<keyword evidence="4" id="KW-1185">Reference proteome</keyword>
<feature type="region of interest" description="Disordered" evidence="2">
    <location>
        <begin position="512"/>
        <end position="539"/>
    </location>
</feature>
<protein>
    <submittedName>
        <fullName evidence="3">Uncharacterized protein</fullName>
    </submittedName>
</protein>
<proteinExistence type="predicted"/>
<feature type="compositionally biased region" description="Basic residues" evidence="2">
    <location>
        <begin position="234"/>
        <end position="262"/>
    </location>
</feature>
<dbReference type="EMBL" id="CADEPI010000358">
    <property type="protein sequence ID" value="CAB3384562.1"/>
    <property type="molecule type" value="Genomic_DNA"/>
</dbReference>
<feature type="region of interest" description="Disordered" evidence="2">
    <location>
        <begin position="1"/>
        <end position="31"/>
    </location>
</feature>
<feature type="region of interest" description="Disordered" evidence="2">
    <location>
        <begin position="207"/>
        <end position="361"/>
    </location>
</feature>
<reference evidence="3 4" key="1">
    <citation type="submission" date="2020-04" db="EMBL/GenBank/DDBJ databases">
        <authorList>
            <person name="Alioto T."/>
            <person name="Alioto T."/>
            <person name="Gomez Garrido J."/>
        </authorList>
    </citation>
    <scope>NUCLEOTIDE SEQUENCE [LARGE SCALE GENOMIC DNA]</scope>
</reference>
<dbReference type="Proteomes" id="UP000494165">
    <property type="component" value="Unassembled WGS sequence"/>
</dbReference>